<dbReference type="AlphaFoldDB" id="A0AA88LNX0"/>
<dbReference type="SUPFAM" id="SSF48371">
    <property type="entry name" value="ARM repeat"/>
    <property type="match status" value="1"/>
</dbReference>
<feature type="region of interest" description="Disordered" evidence="1">
    <location>
        <begin position="1"/>
        <end position="28"/>
    </location>
</feature>
<dbReference type="GO" id="GO:0005829">
    <property type="term" value="C:cytosol"/>
    <property type="evidence" value="ECO:0007669"/>
    <property type="project" value="TreeGrafter"/>
</dbReference>
<dbReference type="GO" id="GO:0070628">
    <property type="term" value="F:proteasome binding"/>
    <property type="evidence" value="ECO:0007669"/>
    <property type="project" value="InterPro"/>
</dbReference>
<proteinExistence type="predicted"/>
<evidence type="ECO:0000259" key="2">
    <source>
        <dbReference type="Pfam" id="PF11919"/>
    </source>
</evidence>
<evidence type="ECO:0000256" key="1">
    <source>
        <dbReference type="SAM" id="MobiDB-lite"/>
    </source>
</evidence>
<dbReference type="EMBL" id="JAUPFM010000019">
    <property type="protein sequence ID" value="KAK2820550.1"/>
    <property type="molecule type" value="Genomic_DNA"/>
</dbReference>
<feature type="domain" description="Proteasome activator complex subunit 4 C-terminal" evidence="2">
    <location>
        <begin position="255"/>
        <end position="339"/>
    </location>
</feature>
<dbReference type="GO" id="GO:0005634">
    <property type="term" value="C:nucleus"/>
    <property type="evidence" value="ECO:0007669"/>
    <property type="project" value="TreeGrafter"/>
</dbReference>
<dbReference type="InterPro" id="IPR016024">
    <property type="entry name" value="ARM-type_fold"/>
</dbReference>
<dbReference type="InterPro" id="IPR021843">
    <property type="entry name" value="PSME4_C"/>
</dbReference>
<feature type="region of interest" description="Disordered" evidence="1">
    <location>
        <begin position="85"/>
        <end position="130"/>
    </location>
</feature>
<evidence type="ECO:0000313" key="4">
    <source>
        <dbReference type="Proteomes" id="UP001187415"/>
    </source>
</evidence>
<dbReference type="InterPro" id="IPR035309">
    <property type="entry name" value="PSME4"/>
</dbReference>
<feature type="compositionally biased region" description="Low complexity" evidence="1">
    <location>
        <begin position="100"/>
        <end position="112"/>
    </location>
</feature>
<organism evidence="3 4">
    <name type="scientific">Channa striata</name>
    <name type="common">Snakehead murrel</name>
    <name type="synonym">Ophicephalus striatus</name>
    <dbReference type="NCBI Taxonomy" id="64152"/>
    <lineage>
        <taxon>Eukaryota</taxon>
        <taxon>Metazoa</taxon>
        <taxon>Chordata</taxon>
        <taxon>Craniata</taxon>
        <taxon>Vertebrata</taxon>
        <taxon>Euteleostomi</taxon>
        <taxon>Actinopterygii</taxon>
        <taxon>Neopterygii</taxon>
        <taxon>Teleostei</taxon>
        <taxon>Neoteleostei</taxon>
        <taxon>Acanthomorphata</taxon>
        <taxon>Anabantaria</taxon>
        <taxon>Anabantiformes</taxon>
        <taxon>Channoidei</taxon>
        <taxon>Channidae</taxon>
        <taxon>Channa</taxon>
    </lineage>
</organism>
<gene>
    <name evidence="3" type="ORF">Q5P01_023509</name>
</gene>
<dbReference type="Pfam" id="PF11919">
    <property type="entry name" value="PSME4_C"/>
    <property type="match status" value="1"/>
</dbReference>
<dbReference type="Proteomes" id="UP001187415">
    <property type="component" value="Unassembled WGS sequence"/>
</dbReference>
<keyword evidence="4" id="KW-1185">Reference proteome</keyword>
<dbReference type="PANTHER" id="PTHR32170">
    <property type="entry name" value="PROTEASOME ACTIVATOR COMPLEX SUBUNIT 4"/>
    <property type="match status" value="1"/>
</dbReference>
<dbReference type="GO" id="GO:0010499">
    <property type="term" value="P:proteasomal ubiquitin-independent protein catabolic process"/>
    <property type="evidence" value="ECO:0007669"/>
    <property type="project" value="TreeGrafter"/>
</dbReference>
<sequence length="339" mass="38101">MMICATSEESNDDLPYEGMSEGEKTGGGLARQLRRVSQLLHRLLAYQDSRLSQVYKNVSESVASVLTYIVMIDVALPHARPNLLPPRGRVCQSGPREAQAPSRWSRRSTTTSARRKPRRRTNAPRLSNSSRRIAPVEIDESYDEIKQDACTCLSLVSQGLLQQVVACFSALTYLHIMVFYNLFTRLSVPAEVLRIHKLVMQLLLDEQLEVRDTAGNTLGGLLQCQFIPLESSVQTQLQTLSQTRIPKAEGELASTDLVLGFSACILSSPYDVPGWKLQILMDLNDHLNDPQPIEVKERKSRSSKSFPLDPECRHQHQQCFTDDQLLVLTDLLVSPCYYA</sequence>
<feature type="compositionally biased region" description="Basic residues" evidence="1">
    <location>
        <begin position="113"/>
        <end position="122"/>
    </location>
</feature>
<dbReference type="GO" id="GO:1990111">
    <property type="term" value="C:spermatoproteasome complex"/>
    <property type="evidence" value="ECO:0007669"/>
    <property type="project" value="TreeGrafter"/>
</dbReference>
<accession>A0AA88LNX0</accession>
<protein>
    <recommendedName>
        <fullName evidence="2">Proteasome activator complex subunit 4 C-terminal domain-containing protein</fullName>
    </recommendedName>
</protein>
<comment type="caution">
    <text evidence="3">The sequence shown here is derived from an EMBL/GenBank/DDBJ whole genome shotgun (WGS) entry which is preliminary data.</text>
</comment>
<dbReference type="GO" id="GO:0016504">
    <property type="term" value="F:peptidase activator activity"/>
    <property type="evidence" value="ECO:0007669"/>
    <property type="project" value="InterPro"/>
</dbReference>
<name>A0AA88LNX0_CHASR</name>
<reference evidence="3" key="1">
    <citation type="submission" date="2023-07" db="EMBL/GenBank/DDBJ databases">
        <title>Chromosome-level Genome Assembly of Striped Snakehead (Channa striata).</title>
        <authorList>
            <person name="Liu H."/>
        </authorList>
    </citation>
    <scope>NUCLEOTIDE SEQUENCE</scope>
    <source>
        <strain evidence="3">Gz</strain>
        <tissue evidence="3">Muscle</tissue>
    </source>
</reference>
<evidence type="ECO:0000313" key="3">
    <source>
        <dbReference type="EMBL" id="KAK2820550.1"/>
    </source>
</evidence>
<dbReference type="PANTHER" id="PTHR32170:SF3">
    <property type="entry name" value="PROTEASOME ACTIVATOR COMPLEX SUBUNIT 4"/>
    <property type="match status" value="1"/>
</dbReference>